<dbReference type="AlphaFoldDB" id="A0A7L9FHR2"/>
<proteinExistence type="predicted"/>
<name>A0A7L9FHR2_9CREN</name>
<dbReference type="InParanoid" id="A0A7L9FHR2"/>
<sequence length="64" mass="7126">MELRARVASKSDVLRVISEARRNSVKRLVLEIVAQNPAEAAEVVREALGEVIPFTIEVRVVRSV</sequence>
<evidence type="ECO:0000313" key="1">
    <source>
        <dbReference type="EMBL" id="QOJ79340.1"/>
    </source>
</evidence>
<evidence type="ECO:0000313" key="2">
    <source>
        <dbReference type="Proteomes" id="UP000594121"/>
    </source>
</evidence>
<protein>
    <submittedName>
        <fullName evidence="1">Uncharacterized protein</fullName>
    </submittedName>
</protein>
<reference evidence="1 2" key="1">
    <citation type="submission" date="2020-10" db="EMBL/GenBank/DDBJ databases">
        <title>Thermofilum lucidum 3507LT sp. nov. a novel member of Thermofilaceae family isolated from Chile hot spring, and proposal of description order Thermofilales.</title>
        <authorList>
            <person name="Zayulina K.S."/>
            <person name="Elcheninov A.G."/>
            <person name="Toshchakov S.V."/>
            <person name="Kublanov I.V."/>
        </authorList>
    </citation>
    <scope>NUCLEOTIDE SEQUENCE [LARGE SCALE GENOMIC DNA]</scope>
    <source>
        <strain evidence="1 2">3507LT</strain>
    </source>
</reference>
<organism evidence="1 2">
    <name type="scientific">Infirmifilum lucidum</name>
    <dbReference type="NCBI Taxonomy" id="2776706"/>
    <lineage>
        <taxon>Archaea</taxon>
        <taxon>Thermoproteota</taxon>
        <taxon>Thermoprotei</taxon>
        <taxon>Thermofilales</taxon>
        <taxon>Thermofilaceae</taxon>
        <taxon>Infirmifilum</taxon>
    </lineage>
</organism>
<dbReference type="KEGG" id="thel:IG193_02435"/>
<keyword evidence="2" id="KW-1185">Reference proteome</keyword>
<dbReference type="EMBL" id="CP062310">
    <property type="protein sequence ID" value="QOJ79340.1"/>
    <property type="molecule type" value="Genomic_DNA"/>
</dbReference>
<dbReference type="Proteomes" id="UP000594121">
    <property type="component" value="Chromosome"/>
</dbReference>
<accession>A0A7L9FHR2</accession>
<dbReference type="RefSeq" id="WP_192819312.1">
    <property type="nucleotide sequence ID" value="NZ_CP062310.1"/>
</dbReference>
<dbReference type="GeneID" id="59148717"/>
<gene>
    <name evidence="1" type="ORF">IG193_02435</name>
</gene>